<feature type="transmembrane region" description="Helical" evidence="10">
    <location>
        <begin position="353"/>
        <end position="374"/>
    </location>
</feature>
<keyword evidence="5" id="KW-0573">Peptidoglycan synthesis</keyword>
<dbReference type="PANTHER" id="PTHR47019">
    <property type="entry name" value="LIPID II FLIPPASE MURJ"/>
    <property type="match status" value="1"/>
</dbReference>
<dbReference type="NCBIfam" id="TIGR01695">
    <property type="entry name" value="murJ_mviN"/>
    <property type="match status" value="1"/>
</dbReference>
<keyword evidence="4" id="KW-0133">Cell shape</keyword>
<dbReference type="GO" id="GO:0005886">
    <property type="term" value="C:plasma membrane"/>
    <property type="evidence" value="ECO:0007669"/>
    <property type="project" value="UniProtKB-SubCell"/>
</dbReference>
<feature type="transmembrane region" description="Helical" evidence="10">
    <location>
        <begin position="381"/>
        <end position="402"/>
    </location>
</feature>
<keyword evidence="3 10" id="KW-0812">Transmembrane</keyword>
<gene>
    <name evidence="11" type="primary">mviN</name>
    <name evidence="11" type="ORF">C0189_00290</name>
</gene>
<comment type="caution">
    <text evidence="11">The sequence shown here is derived from an EMBL/GenBank/DDBJ whole genome shotgun (WGS) entry which is preliminary data.</text>
</comment>
<dbReference type="InterPro" id="IPR051050">
    <property type="entry name" value="Lipid_II_flippase_MurJ/MviN"/>
</dbReference>
<feature type="transmembrane region" description="Helical" evidence="10">
    <location>
        <begin position="408"/>
        <end position="428"/>
    </location>
</feature>
<evidence type="ECO:0000256" key="6">
    <source>
        <dbReference type="ARBA" id="ARBA00022989"/>
    </source>
</evidence>
<keyword evidence="2" id="KW-1003">Cell membrane</keyword>
<dbReference type="AlphaFoldDB" id="A0A2J6WFY3"/>
<feature type="transmembrane region" description="Helical" evidence="10">
    <location>
        <begin position="92"/>
        <end position="111"/>
    </location>
</feature>
<protein>
    <submittedName>
        <fullName evidence="11">Murein biosynthesis integral membrane protein MurJ</fullName>
    </submittedName>
</protein>
<evidence type="ECO:0000256" key="8">
    <source>
        <dbReference type="ARBA" id="ARBA00060041"/>
    </source>
</evidence>
<evidence type="ECO:0000313" key="12">
    <source>
        <dbReference type="Proteomes" id="UP000237040"/>
    </source>
</evidence>
<evidence type="ECO:0000313" key="11">
    <source>
        <dbReference type="EMBL" id="PMP68832.1"/>
    </source>
</evidence>
<dbReference type="Pfam" id="PF03023">
    <property type="entry name" value="MurJ"/>
    <property type="match status" value="1"/>
</dbReference>
<feature type="transmembrane region" description="Helical" evidence="10">
    <location>
        <begin position="313"/>
        <end position="333"/>
    </location>
</feature>
<evidence type="ECO:0000256" key="2">
    <source>
        <dbReference type="ARBA" id="ARBA00022475"/>
    </source>
</evidence>
<reference evidence="11 12" key="1">
    <citation type="submission" date="2018-01" db="EMBL/GenBank/DDBJ databases">
        <title>Metagenomic assembled genomes from two thermal pools in the Uzon Caldera, Kamchatka, Russia.</title>
        <authorList>
            <person name="Wilkins L."/>
            <person name="Ettinger C."/>
        </authorList>
    </citation>
    <scope>NUCLEOTIDE SEQUENCE [LARGE SCALE GENOMIC DNA]</scope>
    <source>
        <strain evidence="11">ZAV-07</strain>
    </source>
</reference>
<comment type="similarity">
    <text evidence="9">Belongs to the MurJ/MviN family.</text>
</comment>
<keyword evidence="7 10" id="KW-0472">Membrane</keyword>
<dbReference type="EMBL" id="PNIL01000005">
    <property type="protein sequence ID" value="PMP68832.1"/>
    <property type="molecule type" value="Genomic_DNA"/>
</dbReference>
<feature type="transmembrane region" description="Helical" evidence="10">
    <location>
        <begin position="12"/>
        <end position="31"/>
    </location>
</feature>
<dbReference type="GO" id="GO:0015648">
    <property type="term" value="F:lipid-linked peptidoglycan transporter activity"/>
    <property type="evidence" value="ECO:0007669"/>
    <property type="project" value="TreeGrafter"/>
</dbReference>
<keyword evidence="6 10" id="KW-1133">Transmembrane helix</keyword>
<evidence type="ECO:0000256" key="10">
    <source>
        <dbReference type="SAM" id="Phobius"/>
    </source>
</evidence>
<feature type="transmembrane region" description="Helical" evidence="10">
    <location>
        <begin position="131"/>
        <end position="151"/>
    </location>
</feature>
<sequence length="513" mass="57455">MKRTQTPEIASILFALSNVISKLLGFVRDLFLSNYFGVSKSVDALSATLPINSIFQNLMTSAIVVSFIPLFLEEIANDRVKAEKDLSALFNLLFIIFLILAIVLMVSSNALVNILAPGFKDETLRNIMGKLIDFVSISAFLWAIVGFLFGVAQSKKHFFITAFTPLLANLFTILGLVFFHKTFGIYSYVIGMNIGLLLQFLVMAYYSKKYLNLKFGMYFSVSRNLLSRLFVLSLPLILLQLTNYFVTLLSNRIASTLSEGSIASIQYANKLRQLWVSLLTVPIATAYYPFLSEAAITGNFDRLSQIFRRSAEFALILGIPITVVSFAFANPIVQIVFKRGAFNEEAVILTTLAFKYFSIGIFALMITTLAMRVLYALKEMYLVLLVSVVIAVINILLFYPLVKVFGHAGIPFAISIGIIIETIAFLIALEIKTHIKLGEFFISVLKITVPSLVSVILMYFIYNIAIRFIGNAKTLNILVSFTISSVVFIISYFILLKIFKVEELDTIIKIFNK</sequence>
<accession>A0A2J6WFY3</accession>
<evidence type="ECO:0000256" key="3">
    <source>
        <dbReference type="ARBA" id="ARBA00022692"/>
    </source>
</evidence>
<feature type="transmembrane region" description="Helical" evidence="10">
    <location>
        <begin position="185"/>
        <end position="206"/>
    </location>
</feature>
<dbReference type="PRINTS" id="PR01806">
    <property type="entry name" value="VIRFACTRMVIN"/>
</dbReference>
<proteinExistence type="inferred from homology"/>
<evidence type="ECO:0000256" key="4">
    <source>
        <dbReference type="ARBA" id="ARBA00022960"/>
    </source>
</evidence>
<evidence type="ECO:0000256" key="5">
    <source>
        <dbReference type="ARBA" id="ARBA00022984"/>
    </source>
</evidence>
<evidence type="ECO:0000256" key="1">
    <source>
        <dbReference type="ARBA" id="ARBA00004651"/>
    </source>
</evidence>
<feature type="transmembrane region" description="Helical" evidence="10">
    <location>
        <begin position="474"/>
        <end position="495"/>
    </location>
</feature>
<dbReference type="GO" id="GO:0034204">
    <property type="term" value="P:lipid translocation"/>
    <property type="evidence" value="ECO:0007669"/>
    <property type="project" value="TreeGrafter"/>
</dbReference>
<name>A0A2J6WFY3_9BACT</name>
<feature type="transmembrane region" description="Helical" evidence="10">
    <location>
        <begin position="274"/>
        <end position="292"/>
    </location>
</feature>
<feature type="transmembrane region" description="Helical" evidence="10">
    <location>
        <begin position="158"/>
        <end position="179"/>
    </location>
</feature>
<comment type="subcellular location">
    <subcellularLocation>
        <location evidence="1">Cell membrane</location>
        <topology evidence="1">Multi-pass membrane protein</topology>
    </subcellularLocation>
</comment>
<feature type="transmembrane region" description="Helical" evidence="10">
    <location>
        <begin position="226"/>
        <end position="246"/>
    </location>
</feature>
<feature type="transmembrane region" description="Helical" evidence="10">
    <location>
        <begin position="51"/>
        <end position="72"/>
    </location>
</feature>
<organism evidence="11 12">
    <name type="scientific">Caldisericum exile</name>
    <dbReference type="NCBI Taxonomy" id="693075"/>
    <lineage>
        <taxon>Bacteria</taxon>
        <taxon>Pseudomonadati</taxon>
        <taxon>Caldisericota/Cryosericota group</taxon>
        <taxon>Caldisericota</taxon>
        <taxon>Caldisericia</taxon>
        <taxon>Caldisericales</taxon>
        <taxon>Caldisericaceae</taxon>
        <taxon>Caldisericum</taxon>
    </lineage>
</organism>
<dbReference type="GO" id="GO:0008360">
    <property type="term" value="P:regulation of cell shape"/>
    <property type="evidence" value="ECO:0007669"/>
    <property type="project" value="UniProtKB-KW"/>
</dbReference>
<dbReference type="PANTHER" id="PTHR47019:SF1">
    <property type="entry name" value="LIPID II FLIPPASE MURJ"/>
    <property type="match status" value="1"/>
</dbReference>
<dbReference type="InterPro" id="IPR004268">
    <property type="entry name" value="MurJ"/>
</dbReference>
<evidence type="ECO:0000256" key="9">
    <source>
        <dbReference type="ARBA" id="ARBA00061532"/>
    </source>
</evidence>
<comment type="function">
    <text evidence="8">Involved in peptidoglycan biosynthesis. Transports lipid-linked peptidoglycan precursors from the inner to the outer leaflet of the cytoplasmic membrane.</text>
</comment>
<dbReference type="GO" id="GO:0009252">
    <property type="term" value="P:peptidoglycan biosynthetic process"/>
    <property type="evidence" value="ECO:0007669"/>
    <property type="project" value="UniProtKB-KW"/>
</dbReference>
<feature type="transmembrane region" description="Helical" evidence="10">
    <location>
        <begin position="440"/>
        <end position="462"/>
    </location>
</feature>
<evidence type="ECO:0000256" key="7">
    <source>
        <dbReference type="ARBA" id="ARBA00023136"/>
    </source>
</evidence>
<dbReference type="Proteomes" id="UP000237040">
    <property type="component" value="Unassembled WGS sequence"/>
</dbReference>